<dbReference type="Pfam" id="PF00665">
    <property type="entry name" value="rve"/>
    <property type="match status" value="1"/>
</dbReference>
<gene>
    <name evidence="2" type="ORF">J6595_09240</name>
</gene>
<dbReference type="SUPFAM" id="SSF53098">
    <property type="entry name" value="Ribonuclease H-like"/>
    <property type="match status" value="1"/>
</dbReference>
<evidence type="ECO:0000313" key="3">
    <source>
        <dbReference type="Proteomes" id="UP000678276"/>
    </source>
</evidence>
<dbReference type="RefSeq" id="WP_209594194.1">
    <property type="nucleotide sequence ID" value="NZ_JAGJCF010000005.1"/>
</dbReference>
<accession>A0ABS4BG84</accession>
<protein>
    <submittedName>
        <fullName evidence="2">DDE-type integrase/transposase/recombinase</fullName>
    </submittedName>
</protein>
<dbReference type="InterPro" id="IPR001584">
    <property type="entry name" value="Integrase_cat-core"/>
</dbReference>
<dbReference type="PROSITE" id="PS50994">
    <property type="entry name" value="INTEGRASE"/>
    <property type="match status" value="1"/>
</dbReference>
<dbReference type="Proteomes" id="UP000678276">
    <property type="component" value="Unassembled WGS sequence"/>
</dbReference>
<dbReference type="Gene3D" id="3.30.420.10">
    <property type="entry name" value="Ribonuclease H-like superfamily/Ribonuclease H"/>
    <property type="match status" value="1"/>
</dbReference>
<evidence type="ECO:0000313" key="2">
    <source>
        <dbReference type="EMBL" id="MBP0615763.1"/>
    </source>
</evidence>
<reference evidence="2 3" key="1">
    <citation type="submission" date="2021-04" db="EMBL/GenBank/DDBJ databases">
        <title>Whole genome sequence of Jiella sp. KSK16Y-1.</title>
        <authorList>
            <person name="Tuo L."/>
        </authorList>
    </citation>
    <scope>NUCLEOTIDE SEQUENCE [LARGE SCALE GENOMIC DNA]</scope>
    <source>
        <strain evidence="2 3">KSK16Y-1</strain>
    </source>
</reference>
<keyword evidence="3" id="KW-1185">Reference proteome</keyword>
<proteinExistence type="predicted"/>
<comment type="caution">
    <text evidence="2">The sequence shown here is derived from an EMBL/GenBank/DDBJ whole genome shotgun (WGS) entry which is preliminary data.</text>
</comment>
<dbReference type="InterPro" id="IPR012337">
    <property type="entry name" value="RNaseH-like_sf"/>
</dbReference>
<dbReference type="InterPro" id="IPR036397">
    <property type="entry name" value="RNaseH_sf"/>
</dbReference>
<name>A0ABS4BG84_9HYPH</name>
<feature type="domain" description="Integrase catalytic" evidence="1">
    <location>
        <begin position="152"/>
        <end position="321"/>
    </location>
</feature>
<evidence type="ECO:0000259" key="1">
    <source>
        <dbReference type="PROSITE" id="PS50994"/>
    </source>
</evidence>
<dbReference type="EMBL" id="JAGJCF010000005">
    <property type="protein sequence ID" value="MBP0615763.1"/>
    <property type="molecule type" value="Genomic_DNA"/>
</dbReference>
<organism evidence="2 3">
    <name type="scientific">Jiella mangrovi</name>
    <dbReference type="NCBI Taxonomy" id="2821407"/>
    <lineage>
        <taxon>Bacteria</taxon>
        <taxon>Pseudomonadati</taxon>
        <taxon>Pseudomonadota</taxon>
        <taxon>Alphaproteobacteria</taxon>
        <taxon>Hyphomicrobiales</taxon>
        <taxon>Aurantimonadaceae</taxon>
        <taxon>Jiella</taxon>
    </lineage>
</organism>
<sequence>MQFAQFMKERVRNGEIPYRKSYIRSVMDRIIVEGERIMIKGRTDVLQNRIAQPATDGTQVPTAIPNWCSATHSLHSARSKRAGNAGFRRGVRHIDRFPRHNRLKFKFQKICWAMEIPFPIHHIDHRLCIWAKIALARSIARRSRRVHYSLVIALLANILWCSDYLEQHARNREVVRVLFVLDACDRETIAWLAVANAGTSGEMVRDLMVASVERRFGGTKTPYPVDWLSDNGNGYIAAETADTATALGLKQLFTPVRSPESNGTAGSFRETLKRDYSRVTILPDAETIKALLPGWIGDHCQIAPHSGLKFRSPRKFIRFSA</sequence>